<evidence type="ECO:0000313" key="1">
    <source>
        <dbReference type="EMBL" id="MYZ52445.1"/>
    </source>
</evidence>
<dbReference type="EMBL" id="VYSB01000009">
    <property type="protein sequence ID" value="MYZ52445.1"/>
    <property type="molecule type" value="Genomic_DNA"/>
</dbReference>
<dbReference type="RefSeq" id="WP_161125286.1">
    <property type="nucleotide sequence ID" value="NZ_DAIPCI010000049.1"/>
</dbReference>
<name>A0A7C9NB47_9BURK</name>
<organism evidence="1 2">
    <name type="scientific">Malikia spinosa</name>
    <dbReference type="NCBI Taxonomy" id="86180"/>
    <lineage>
        <taxon>Bacteria</taxon>
        <taxon>Pseudomonadati</taxon>
        <taxon>Pseudomonadota</taxon>
        <taxon>Betaproteobacteria</taxon>
        <taxon>Burkholderiales</taxon>
        <taxon>Comamonadaceae</taxon>
        <taxon>Malikia</taxon>
    </lineage>
</organism>
<dbReference type="Proteomes" id="UP000481947">
    <property type="component" value="Unassembled WGS sequence"/>
</dbReference>
<gene>
    <name evidence="1" type="ORF">F5985_09940</name>
</gene>
<dbReference type="AlphaFoldDB" id="A0A7C9NB47"/>
<evidence type="ECO:0000313" key="2">
    <source>
        <dbReference type="Proteomes" id="UP000481947"/>
    </source>
</evidence>
<sequence>MPNDEEIRQLLADPGLSDWFKQALSSSLERDPVDAANDAELLSAVLDRQSRTIVADALTSMAINGAGSRVAPDID</sequence>
<protein>
    <submittedName>
        <fullName evidence="1">Uncharacterized protein</fullName>
    </submittedName>
</protein>
<reference evidence="1 2" key="1">
    <citation type="submission" date="2019-09" db="EMBL/GenBank/DDBJ databases">
        <title>Identification of Malikia spinosa a prominent benzene-, toluene-, and ethylbenzene-degrading bacterium: enrichment, isolation and whole genome sequencing.</title>
        <authorList>
            <person name="Tancsics A."/>
            <person name="Revesz F."/>
            <person name="Kriszt B."/>
        </authorList>
    </citation>
    <scope>NUCLEOTIDE SEQUENCE [LARGE SCALE GENOMIC DNA]</scope>
    <source>
        <strain evidence="1 2">AB6</strain>
    </source>
</reference>
<accession>A0A7C9NB47</accession>
<comment type="caution">
    <text evidence="1">The sequence shown here is derived from an EMBL/GenBank/DDBJ whole genome shotgun (WGS) entry which is preliminary data.</text>
</comment>
<proteinExistence type="predicted"/>